<keyword evidence="5" id="KW-0804">Transcription</keyword>
<dbReference type="Proteomes" id="UP000757540">
    <property type="component" value="Unassembled WGS sequence"/>
</dbReference>
<dbReference type="Pfam" id="PF00486">
    <property type="entry name" value="Trans_reg_C"/>
    <property type="match status" value="1"/>
</dbReference>
<keyword evidence="9" id="KW-1185">Reference proteome</keyword>
<evidence type="ECO:0000313" key="9">
    <source>
        <dbReference type="Proteomes" id="UP000757540"/>
    </source>
</evidence>
<dbReference type="SUPFAM" id="SSF52172">
    <property type="entry name" value="CheY-like"/>
    <property type="match status" value="1"/>
</dbReference>
<dbReference type="InterPro" id="IPR039420">
    <property type="entry name" value="WalR-like"/>
</dbReference>
<dbReference type="Gene3D" id="1.10.10.10">
    <property type="entry name" value="Winged helix-like DNA-binding domain superfamily/Winged helix DNA-binding domain"/>
    <property type="match status" value="1"/>
</dbReference>
<dbReference type="PANTHER" id="PTHR48111">
    <property type="entry name" value="REGULATOR OF RPOS"/>
    <property type="match status" value="1"/>
</dbReference>
<protein>
    <submittedName>
        <fullName evidence="8">DNA-binding response OmpR family regulator</fullName>
    </submittedName>
</protein>
<dbReference type="EMBL" id="JABEZU010000001">
    <property type="protein sequence ID" value="NOV95674.1"/>
    <property type="molecule type" value="Genomic_DNA"/>
</dbReference>
<feature type="domain" description="OmpR/PhoB-type" evidence="7">
    <location>
        <begin position="134"/>
        <end position="230"/>
    </location>
</feature>
<dbReference type="SMART" id="SM00862">
    <property type="entry name" value="Trans_reg_C"/>
    <property type="match status" value="1"/>
</dbReference>
<evidence type="ECO:0000259" key="7">
    <source>
        <dbReference type="PROSITE" id="PS51755"/>
    </source>
</evidence>
<dbReference type="InterPro" id="IPR016032">
    <property type="entry name" value="Sig_transdc_resp-reg_C-effctor"/>
</dbReference>
<organism evidence="8 9">
    <name type="scientific">Isoptericola halotolerans</name>
    <dbReference type="NCBI Taxonomy" id="300560"/>
    <lineage>
        <taxon>Bacteria</taxon>
        <taxon>Bacillati</taxon>
        <taxon>Actinomycetota</taxon>
        <taxon>Actinomycetes</taxon>
        <taxon>Micrococcales</taxon>
        <taxon>Promicromonosporaceae</taxon>
        <taxon>Isoptericola</taxon>
    </lineage>
</organism>
<dbReference type="SUPFAM" id="SSF46894">
    <property type="entry name" value="C-terminal effector domain of the bipartite response regulators"/>
    <property type="match status" value="1"/>
</dbReference>
<evidence type="ECO:0000256" key="4">
    <source>
        <dbReference type="ARBA" id="ARBA00023125"/>
    </source>
</evidence>
<evidence type="ECO:0000256" key="6">
    <source>
        <dbReference type="PROSITE-ProRule" id="PRU01091"/>
    </source>
</evidence>
<dbReference type="CDD" id="cd00383">
    <property type="entry name" value="trans_reg_C"/>
    <property type="match status" value="1"/>
</dbReference>
<dbReference type="PANTHER" id="PTHR48111:SF1">
    <property type="entry name" value="TWO-COMPONENT RESPONSE REGULATOR ORR33"/>
    <property type="match status" value="1"/>
</dbReference>
<dbReference type="InterPro" id="IPR011006">
    <property type="entry name" value="CheY-like_superfamily"/>
</dbReference>
<evidence type="ECO:0000256" key="2">
    <source>
        <dbReference type="ARBA" id="ARBA00023012"/>
    </source>
</evidence>
<reference evidence="8 9" key="1">
    <citation type="submission" date="2020-05" db="EMBL/GenBank/DDBJ databases">
        <title>Genomic Encyclopedia of Type Strains, Phase III (KMG-III): the genomes of soil and plant-associated and newly described type strains.</title>
        <authorList>
            <person name="Whitman W."/>
        </authorList>
    </citation>
    <scope>NUCLEOTIDE SEQUENCE [LARGE SCALE GENOMIC DNA]</scope>
    <source>
        <strain evidence="8 9">KCTC 19046</strain>
    </source>
</reference>
<feature type="DNA-binding region" description="OmpR/PhoB-type" evidence="6">
    <location>
        <begin position="134"/>
        <end position="230"/>
    </location>
</feature>
<sequence length="238" mass="24994">MAVAELPVVPGTMDTVVLVDPVVGSGAQLGAGMRERGVALQAFTDPLLAIARLGREAADAVVVAARLGAEVSAQVAGIVRDEFSLPVLLAYDGADVDLIGPAILAGAQPLVHLPYDPAELAAAVRQVRPARAVPAVVRAGELVLDPSGYDAQLAGRGIDLTVLEFEVLLELASRQDHVVSRAQLVARWPESSDPDEKLIGIVARLRRKLEGLGRSGAIHTVRGIGYRLESRVFELGRG</sequence>
<dbReference type="GO" id="GO:0003677">
    <property type="term" value="F:DNA binding"/>
    <property type="evidence" value="ECO:0007669"/>
    <property type="project" value="UniProtKB-KW"/>
</dbReference>
<evidence type="ECO:0000256" key="1">
    <source>
        <dbReference type="ARBA" id="ARBA00022553"/>
    </source>
</evidence>
<comment type="caution">
    <text evidence="8">The sequence shown here is derived from an EMBL/GenBank/DDBJ whole genome shotgun (WGS) entry which is preliminary data.</text>
</comment>
<dbReference type="PROSITE" id="PS51755">
    <property type="entry name" value="OMPR_PHOB"/>
    <property type="match status" value="1"/>
</dbReference>
<dbReference type="InterPro" id="IPR036388">
    <property type="entry name" value="WH-like_DNA-bd_sf"/>
</dbReference>
<keyword evidence="2" id="KW-0902">Two-component regulatory system</keyword>
<name>A0ABX1ZYQ1_9MICO</name>
<dbReference type="InterPro" id="IPR001867">
    <property type="entry name" value="OmpR/PhoB-type_DNA-bd"/>
</dbReference>
<dbReference type="RefSeq" id="WP_171781949.1">
    <property type="nucleotide sequence ID" value="NZ_BAAAML010000002.1"/>
</dbReference>
<keyword evidence="3" id="KW-0805">Transcription regulation</keyword>
<keyword evidence="4 6" id="KW-0238">DNA-binding</keyword>
<evidence type="ECO:0000256" key="3">
    <source>
        <dbReference type="ARBA" id="ARBA00023015"/>
    </source>
</evidence>
<evidence type="ECO:0000256" key="5">
    <source>
        <dbReference type="ARBA" id="ARBA00023163"/>
    </source>
</evidence>
<evidence type="ECO:0000313" key="8">
    <source>
        <dbReference type="EMBL" id="NOV95674.1"/>
    </source>
</evidence>
<gene>
    <name evidence="8" type="ORF">HDG69_000227</name>
</gene>
<keyword evidence="1" id="KW-0597">Phosphoprotein</keyword>
<proteinExistence type="predicted"/>
<accession>A0ABX1ZYQ1</accession>